<sequence>MNDVTVVTSVTYPSPESLALVADVQYHEPYLSAALNRKFRGIVDPGFYAGFLPKPGGGMNLLITSVDGDKTAGAASVDIGEFYQVTIQQRKDISLALSAGKKYAIVLKGRYLLGEDTYQVNTASHIHAAEFVSRTYTDSYQLGDGELLVCTVNIPAGVSAITQEMIDTSKRINRTIGIDISDSVTSTRSDVAASSLAVKKAYDLAKSKYTAQDASTTQKGLVQLSSATNSDSETMAATPKAVKSVKELADTKAPIESPSLTGTPTAPTAAQGTNSTQIANTAFVKAAITALINGAPGTLDTLKEIAAAINNDPNFSTTINNALALKAPLASPALTGIPTAPTAAQGTNNTQIATTAYVRAAISALVGSSPEALDTLNELAAALGNDPNFATTMTNALAGKQPLDATLTALAALATGANKLPYFTGKDTVAQTDLTSVGRDILAKTSTLAVIQYLGLRELGTSGEKIPLLSTANTWSARQTFNGGITGALTGNADTATKLKTARTIGGVAFDGSANINLPGVNTTGNQNTTGNAATATKLATARNINGVKFDGSGDININTLVSRGRVTALSGSTQGTAGIQMYEAYNNSYPTTYGNVLHMKGASAAGEGELLIGWSGTSGAHAPVFIRSRRDNTDAAWSEWAQVYTSKDSIPGVNTTGNQNTTGNAASATKLQTARTIGGVSFNGTANIDLPGVNKTGNQSTTGNAATATKLQTARTIGGVSFDGSANINLPGVNIAGNQNTTGNAATATKLLTARTINGVSFDGSANISLSPANIGCPASPTGWLVTGDNGASITTEQLVTLLRDNGAFNAKAWIARCAWAYANSASIPDSETGCGIIPLAGAVIEVFNNGSSSNNYTIRITTATTTGVSGALTNAEFVYVFNGTSYSPGWRRAYNTKNKPTAADVGALPLSGGALTGGLTAAGEIISKSANGLRIAYGNYGFFIRNDGSNTYFMLTDSGNSLGTYNRLRPLIINNANGAVTIGNGLNVTGGINGSLNGNAATATKLQTARKISGVPFDGSTDITLTAAHVAAFARRATDTYADADGGVPWNAESGAYNVTRSGDSYILVNFYTGVGSCRTLQMKAHYRNGGLFYRSSRDGYGFEEDWAEVYTSKNLPPESYPVGAPIPWPSDTVPSGYALMQGQTFDKSAYPKLAAAYPSGVIPDMRGWTIKGKPASGRAVLSQEQDGIKSHTHSASASSTDLGTKTTSSFDYGTKPTNNTGAHTHNVSGTANSAGAHTHTVPLRRPNSGGMNFDWLDGSSSGTVVGNGTVPSSGAHTHSVSGTAASAGAHAHTVGIGAHTHSVAIGSHGHTITVNAAGNAENTVKNIAFNYIVRLA</sequence>
<dbReference type="Pfam" id="PF21446">
    <property type="entry name" value="Gp34_trimer"/>
    <property type="match status" value="1"/>
</dbReference>
<dbReference type="Pfam" id="PF07484">
    <property type="entry name" value="Collar"/>
    <property type="match status" value="1"/>
</dbReference>
<dbReference type="Pfam" id="PF03406">
    <property type="entry name" value="Phage_fiber_2"/>
    <property type="match status" value="2"/>
</dbReference>
<dbReference type="InterPro" id="IPR037053">
    <property type="entry name" value="Phage_tail_collar_dom_sf"/>
</dbReference>
<dbReference type="PANTHER" id="PTHR35191">
    <property type="entry name" value="PROPHAGE SIDE TAIL FIBER PROTEIN HOMOLOG STFQ-RELATED"/>
    <property type="match status" value="1"/>
</dbReference>
<geneLocation type="plasmid" evidence="9">
    <name>prhb07-c04_2</name>
</geneLocation>
<keyword evidence="8" id="KW-0614">Plasmid</keyword>
<feature type="region of interest" description="Disordered" evidence="3">
    <location>
        <begin position="226"/>
        <end position="272"/>
    </location>
</feature>
<protein>
    <submittedName>
        <fullName evidence="7">Tail fiber protein</fullName>
    </submittedName>
</protein>
<evidence type="ECO:0000256" key="3">
    <source>
        <dbReference type="SAM" id="MobiDB-lite"/>
    </source>
</evidence>
<evidence type="ECO:0000313" key="7">
    <source>
        <dbReference type="EMBL" id="NYP86425.1"/>
    </source>
</evidence>
<dbReference type="GO" id="GO:0019062">
    <property type="term" value="P:virion attachment to host cell"/>
    <property type="evidence" value="ECO:0007669"/>
    <property type="project" value="InterPro"/>
</dbReference>
<dbReference type="InterPro" id="IPR011083">
    <property type="entry name" value="Phage_tail_collar_dom"/>
</dbReference>
<reference evidence="7 10" key="2">
    <citation type="journal article" date="2020" name="J. Appl. Microbiol.">
        <title>Genetic characterization of Shigatoxigenic and enteropathogenic Escherichia coli O80:H2 from diarrheic and septicemic calves and relatedness to human Shigatoxigenic E. coli O80:H2.</title>
        <authorList>
            <person name="Habets A."/>
            <person name="Crombe F."/>
            <person name="Nakamura K."/>
            <person name="Guerin V."/>
            <person name="De Rauw K."/>
            <person name="Pierard D."/>
            <person name="Saulmont M."/>
            <person name="Hayashi T."/>
            <person name="Mainil J.G."/>
            <person name="Thiry D."/>
        </authorList>
    </citation>
    <scope>NUCLEOTIDE SEQUENCE [LARGE SCALE GENOMIC DNA]</scope>
    <source>
        <strain evidence="7 10">EH3307</strain>
    </source>
</reference>
<evidence type="ECO:0000259" key="5">
    <source>
        <dbReference type="Pfam" id="PF21446"/>
    </source>
</evidence>
<feature type="compositionally biased region" description="Polar residues" evidence="3">
    <location>
        <begin position="226"/>
        <end position="235"/>
    </location>
</feature>
<dbReference type="Gene3D" id="3.90.1340.10">
    <property type="entry name" value="Phage tail collar domain"/>
    <property type="match status" value="1"/>
</dbReference>
<reference evidence="6 11" key="1">
    <citation type="submission" date="2019-07" db="EMBL/GenBank/DDBJ databases">
        <authorList>
            <consortium name="GenomeTrakr network: Whole genome sequencing for foodborne pathogen traceback"/>
        </authorList>
    </citation>
    <scope>NUCLEOTIDE SEQUENCE [LARGE SCALE GENOMIC DNA]</scope>
    <source>
        <strain evidence="6 11">PSU-1859</strain>
    </source>
</reference>
<dbReference type="SUPFAM" id="SSF88874">
    <property type="entry name" value="Receptor-binding domain of short tail fibre protein gp12"/>
    <property type="match status" value="2"/>
</dbReference>
<organism evidence="6 11">
    <name type="scientific">Escherichia coli</name>
    <dbReference type="NCBI Taxonomy" id="562"/>
    <lineage>
        <taxon>Bacteria</taxon>
        <taxon>Pseudomonadati</taxon>
        <taxon>Pseudomonadota</taxon>
        <taxon>Gammaproteobacteria</taxon>
        <taxon>Enterobacterales</taxon>
        <taxon>Enterobacteriaceae</taxon>
        <taxon>Escherichia</taxon>
    </lineage>
</organism>
<feature type="domain" description="Phage tail collar" evidence="4">
    <location>
        <begin position="1126"/>
        <end position="1173"/>
    </location>
</feature>
<dbReference type="Proteomes" id="UP000514715">
    <property type="component" value="Plasmid pRHB07-C04_2"/>
</dbReference>
<dbReference type="RefSeq" id="WP_063856239.1">
    <property type="nucleotide sequence ID" value="NZ_BLDH01000364.1"/>
</dbReference>
<dbReference type="PANTHER" id="PTHR35191:SF1">
    <property type="entry name" value="PROPHAGE SIDE TAIL FIBER PROTEIN HOMOLOG STFQ-RELATED"/>
    <property type="match status" value="1"/>
</dbReference>
<accession>A0A1E5M083</accession>
<dbReference type="InterPro" id="IPR005068">
    <property type="entry name" value="Phage_lambda_Stf-r2"/>
</dbReference>
<dbReference type="GO" id="GO:0046718">
    <property type="term" value="P:symbiont entry into host cell"/>
    <property type="evidence" value="ECO:0007669"/>
    <property type="project" value="InterPro"/>
</dbReference>
<feature type="compositionally biased region" description="Low complexity" evidence="3">
    <location>
        <begin position="261"/>
        <end position="272"/>
    </location>
</feature>
<evidence type="ECO:0000313" key="6">
    <source>
        <dbReference type="EMBL" id="EFB3618364.1"/>
    </source>
</evidence>
<dbReference type="EMBL" id="CP057976">
    <property type="protein sequence ID" value="QMP48069.1"/>
    <property type="molecule type" value="Genomic_DNA"/>
</dbReference>
<feature type="region of interest" description="Disordered" evidence="3">
    <location>
        <begin position="1179"/>
        <end position="1209"/>
    </location>
</feature>
<evidence type="ECO:0000256" key="1">
    <source>
        <dbReference type="ARBA" id="ARBA00004328"/>
    </source>
</evidence>
<dbReference type="EMBL" id="AASFMQ010000066">
    <property type="protein sequence ID" value="EFB3618364.1"/>
    <property type="molecule type" value="Genomic_DNA"/>
</dbReference>
<name>A0A1E5M083_ECOLX</name>
<evidence type="ECO:0000259" key="4">
    <source>
        <dbReference type="Pfam" id="PF07484"/>
    </source>
</evidence>
<evidence type="ECO:0000313" key="11">
    <source>
        <dbReference type="Proteomes" id="UP000543252"/>
    </source>
</evidence>
<evidence type="ECO:0000313" key="10">
    <source>
        <dbReference type="Proteomes" id="UP000517067"/>
    </source>
</evidence>
<reference evidence="8 9" key="3">
    <citation type="submission" date="2020-06" db="EMBL/GenBank/DDBJ databases">
        <title>REHAB project genomes.</title>
        <authorList>
            <person name="Shaw L.P."/>
        </authorList>
    </citation>
    <scope>NUCLEOTIDE SEQUENCE [LARGE SCALE GENOMIC DNA]</scope>
    <source>
        <strain evidence="8 9">RHB07-C04</strain>
        <plasmid evidence="8">pRHB07-C04_2</plasmid>
        <plasmid evidence="9">prhb07-c04_2</plasmid>
    </source>
</reference>
<comment type="subcellular location">
    <subcellularLocation>
        <location evidence="1">Virion</location>
    </subcellularLocation>
</comment>
<geneLocation type="plasmid" evidence="8">
    <name>pRHB07-C04_2</name>
</geneLocation>
<feature type="domain" description="Long-tail fiber proximal subunit trimerization" evidence="5">
    <location>
        <begin position="875"/>
        <end position="975"/>
    </location>
</feature>
<keyword evidence="2" id="KW-0945">Host-virus interaction</keyword>
<dbReference type="Proteomes" id="UP000517067">
    <property type="component" value="Unassembled WGS sequence"/>
</dbReference>
<dbReference type="Proteomes" id="UP000543252">
    <property type="component" value="Unassembled WGS sequence"/>
</dbReference>
<proteinExistence type="predicted"/>
<dbReference type="EMBL" id="JABUPU010000019">
    <property type="protein sequence ID" value="NYP86425.1"/>
    <property type="molecule type" value="Genomic_DNA"/>
</dbReference>
<dbReference type="InterPro" id="IPR051934">
    <property type="entry name" value="Phage_Tail_Fiber_Structural"/>
</dbReference>
<dbReference type="InterPro" id="IPR048390">
    <property type="entry name" value="Gp34_trimer"/>
</dbReference>
<evidence type="ECO:0000313" key="9">
    <source>
        <dbReference type="Proteomes" id="UP000514715"/>
    </source>
</evidence>
<gene>
    <name evidence="6" type="ORF">FPS11_26370</name>
    <name evidence="7" type="ORF">G4A47_14595</name>
    <name evidence="8" type="ORF">HVW04_24655</name>
</gene>
<evidence type="ECO:0000313" key="8">
    <source>
        <dbReference type="EMBL" id="QMP48069.1"/>
    </source>
</evidence>
<evidence type="ECO:0000256" key="2">
    <source>
        <dbReference type="ARBA" id="ARBA00022581"/>
    </source>
</evidence>